<sequence length="280" mass="31808">MRFIQGRDVSADQKDLKRAPEVLALGLPRCATSSLQVALEQLGYKPTLHMAEIAPFVPKLKLCVEAIELLYPEVFESGKARRQEILHELFDGWAASSDFPGMLFPEDLMEMYPDAKIILNQRKPEAWARSVSRTLAFFGTTLYGNACCLWETDRLHYRLHKVYHSLGPRLYNVDDVFSPAAYHAHQERVHKAAKAHGRTVLEWEPSMGWEPICDLLDKPVPKGEKFPHANDEATVKMVTRILLARGLISWAVVLGAPFLAYWLGAKKSLSLQSVSQYKFW</sequence>
<dbReference type="Proteomes" id="UP000799439">
    <property type="component" value="Unassembled WGS sequence"/>
</dbReference>
<dbReference type="Pfam" id="PF17784">
    <property type="entry name" value="Sulfotransfer_4"/>
    <property type="match status" value="1"/>
</dbReference>
<dbReference type="AlphaFoldDB" id="A0A9P4IW99"/>
<dbReference type="Gene3D" id="3.40.50.300">
    <property type="entry name" value="P-loop containing nucleotide triphosphate hydrolases"/>
    <property type="match status" value="1"/>
</dbReference>
<reference evidence="2" key="1">
    <citation type="journal article" date="2020" name="Stud. Mycol.">
        <title>101 Dothideomycetes genomes: a test case for predicting lifestyles and emergence of pathogens.</title>
        <authorList>
            <person name="Haridas S."/>
            <person name="Albert R."/>
            <person name="Binder M."/>
            <person name="Bloem J."/>
            <person name="Labutti K."/>
            <person name="Salamov A."/>
            <person name="Andreopoulos B."/>
            <person name="Baker S."/>
            <person name="Barry K."/>
            <person name="Bills G."/>
            <person name="Bluhm B."/>
            <person name="Cannon C."/>
            <person name="Castanera R."/>
            <person name="Culley D."/>
            <person name="Daum C."/>
            <person name="Ezra D."/>
            <person name="Gonzalez J."/>
            <person name="Henrissat B."/>
            <person name="Kuo A."/>
            <person name="Liang C."/>
            <person name="Lipzen A."/>
            <person name="Lutzoni F."/>
            <person name="Magnuson J."/>
            <person name="Mondo S."/>
            <person name="Nolan M."/>
            <person name="Ohm R."/>
            <person name="Pangilinan J."/>
            <person name="Park H.-J."/>
            <person name="Ramirez L."/>
            <person name="Alfaro M."/>
            <person name="Sun H."/>
            <person name="Tritt A."/>
            <person name="Yoshinaga Y."/>
            <person name="Zwiers L.-H."/>
            <person name="Turgeon B."/>
            <person name="Goodwin S."/>
            <person name="Spatafora J."/>
            <person name="Crous P."/>
            <person name="Grigoriev I."/>
        </authorList>
    </citation>
    <scope>NUCLEOTIDE SEQUENCE</scope>
    <source>
        <strain evidence="2">CBS 260.36</strain>
    </source>
</reference>
<keyword evidence="3" id="KW-1185">Reference proteome</keyword>
<keyword evidence="1" id="KW-0472">Membrane</keyword>
<feature type="transmembrane region" description="Helical" evidence="1">
    <location>
        <begin position="242"/>
        <end position="263"/>
    </location>
</feature>
<proteinExistence type="predicted"/>
<keyword evidence="1" id="KW-0812">Transmembrane</keyword>
<accession>A0A9P4IW99</accession>
<evidence type="ECO:0000313" key="3">
    <source>
        <dbReference type="Proteomes" id="UP000799439"/>
    </source>
</evidence>
<evidence type="ECO:0000313" key="2">
    <source>
        <dbReference type="EMBL" id="KAF2150811.1"/>
    </source>
</evidence>
<dbReference type="InterPro" id="IPR040632">
    <property type="entry name" value="Sulfotransfer_4"/>
</dbReference>
<organism evidence="2 3">
    <name type="scientific">Myriangium duriaei CBS 260.36</name>
    <dbReference type="NCBI Taxonomy" id="1168546"/>
    <lineage>
        <taxon>Eukaryota</taxon>
        <taxon>Fungi</taxon>
        <taxon>Dikarya</taxon>
        <taxon>Ascomycota</taxon>
        <taxon>Pezizomycotina</taxon>
        <taxon>Dothideomycetes</taxon>
        <taxon>Dothideomycetidae</taxon>
        <taxon>Myriangiales</taxon>
        <taxon>Myriangiaceae</taxon>
        <taxon>Myriangium</taxon>
    </lineage>
</organism>
<protein>
    <recommendedName>
        <fullName evidence="4">Sulfotransferase family protein</fullName>
    </recommendedName>
</protein>
<dbReference type="SUPFAM" id="SSF52540">
    <property type="entry name" value="P-loop containing nucleoside triphosphate hydrolases"/>
    <property type="match status" value="1"/>
</dbReference>
<name>A0A9P4IW99_9PEZI</name>
<dbReference type="PANTHER" id="PTHR36978:SF3">
    <property type="entry name" value="P-LOOP CONTAINING NUCLEOSIDE TRIPHOSPHATE HYDROLASE PROTEIN"/>
    <property type="match status" value="1"/>
</dbReference>
<evidence type="ECO:0008006" key="4">
    <source>
        <dbReference type="Google" id="ProtNLM"/>
    </source>
</evidence>
<dbReference type="OrthoDB" id="408152at2759"/>
<evidence type="ECO:0000256" key="1">
    <source>
        <dbReference type="SAM" id="Phobius"/>
    </source>
</evidence>
<keyword evidence="1" id="KW-1133">Transmembrane helix</keyword>
<dbReference type="EMBL" id="ML996089">
    <property type="protein sequence ID" value="KAF2150811.1"/>
    <property type="molecule type" value="Genomic_DNA"/>
</dbReference>
<gene>
    <name evidence="2" type="ORF">K461DRAFT_182708</name>
</gene>
<dbReference type="PANTHER" id="PTHR36978">
    <property type="entry name" value="P-LOOP CONTAINING NUCLEOTIDE TRIPHOSPHATE HYDROLASE"/>
    <property type="match status" value="1"/>
</dbReference>
<comment type="caution">
    <text evidence="2">The sequence shown here is derived from an EMBL/GenBank/DDBJ whole genome shotgun (WGS) entry which is preliminary data.</text>
</comment>
<dbReference type="InterPro" id="IPR027417">
    <property type="entry name" value="P-loop_NTPase"/>
</dbReference>